<evidence type="ECO:0000256" key="1">
    <source>
        <dbReference type="ARBA" id="ARBA00006484"/>
    </source>
</evidence>
<dbReference type="SUPFAM" id="SSF51735">
    <property type="entry name" value="NAD(P)-binding Rossmann-fold domains"/>
    <property type="match status" value="1"/>
</dbReference>
<dbReference type="EMBL" id="DF841739">
    <property type="protein sequence ID" value="GAT45842.1"/>
    <property type="molecule type" value="Genomic_DNA"/>
</dbReference>
<dbReference type="Proteomes" id="UP000815677">
    <property type="component" value="Unassembled WGS sequence"/>
</dbReference>
<sequence length="348" mass="37305">MSTLPTFTKETTSDEIVDTFAETIKGKNVLVTGTSLNGLGFETARATAKYASLVVITGYNEERLQASQDAILKAVPGANVRTLILDLSSLAAVRKAAAEVNAYAEPLHVRLTPVPHLVLILSQVLINNAAATSGVYKRTSDNFEIQMGAGHIGPFLFTKLLLPKILSSGSSTYTPRVVFVSSIAHMRNNGAPVEDKEEFLRGHGGPKDADPQETPLVRYGEVKSANVLTAKELARRGKGKLLAYSLHPGAIWTNAFTKEKLQPEFKAVGLVVDGRPNPNLPGGWKSLSQGAGTILVAAFDTRITNQSGAYLDDCVVAEDHVAPHSADMARAAKLWEVTEEAIGEKFDV</sequence>
<dbReference type="PANTHER" id="PTHR24320">
    <property type="entry name" value="RETINOL DEHYDROGENASE"/>
    <property type="match status" value="1"/>
</dbReference>
<proteinExistence type="inferred from homology"/>
<organism evidence="3 4">
    <name type="scientific">Mycena chlorophos</name>
    <name type="common">Agaric fungus</name>
    <name type="synonym">Agaricus chlorophos</name>
    <dbReference type="NCBI Taxonomy" id="658473"/>
    <lineage>
        <taxon>Eukaryota</taxon>
        <taxon>Fungi</taxon>
        <taxon>Dikarya</taxon>
        <taxon>Basidiomycota</taxon>
        <taxon>Agaricomycotina</taxon>
        <taxon>Agaricomycetes</taxon>
        <taxon>Agaricomycetidae</taxon>
        <taxon>Agaricales</taxon>
        <taxon>Marasmiineae</taxon>
        <taxon>Mycenaceae</taxon>
        <taxon>Mycena</taxon>
    </lineage>
</organism>
<evidence type="ECO:0000313" key="3">
    <source>
        <dbReference type="EMBL" id="GAT45842.1"/>
    </source>
</evidence>
<accession>A0ABQ0L3W4</accession>
<reference evidence="3" key="1">
    <citation type="submission" date="2014-09" db="EMBL/GenBank/DDBJ databases">
        <title>Genome sequence of the luminous mushroom Mycena chlorophos for searching fungal bioluminescence genes.</title>
        <authorList>
            <person name="Tanaka Y."/>
            <person name="Kasuga D."/>
            <person name="Oba Y."/>
            <person name="Hase S."/>
            <person name="Sato K."/>
            <person name="Oba Y."/>
            <person name="Sakakibara Y."/>
        </authorList>
    </citation>
    <scope>NUCLEOTIDE SEQUENCE</scope>
</reference>
<dbReference type="InterPro" id="IPR036291">
    <property type="entry name" value="NAD(P)-bd_dom_sf"/>
</dbReference>
<dbReference type="InterPro" id="IPR002347">
    <property type="entry name" value="SDR_fam"/>
</dbReference>
<keyword evidence="2" id="KW-0560">Oxidoreductase</keyword>
<comment type="similarity">
    <text evidence="1">Belongs to the short-chain dehydrogenases/reductases (SDR) family.</text>
</comment>
<evidence type="ECO:0000313" key="4">
    <source>
        <dbReference type="Proteomes" id="UP000815677"/>
    </source>
</evidence>
<name>A0ABQ0L3W4_MYCCL</name>
<dbReference type="Pfam" id="PF00106">
    <property type="entry name" value="adh_short"/>
    <property type="match status" value="1"/>
</dbReference>
<keyword evidence="4" id="KW-1185">Reference proteome</keyword>
<evidence type="ECO:0000256" key="2">
    <source>
        <dbReference type="ARBA" id="ARBA00023002"/>
    </source>
</evidence>
<dbReference type="Gene3D" id="3.40.50.720">
    <property type="entry name" value="NAD(P)-binding Rossmann-like Domain"/>
    <property type="match status" value="1"/>
</dbReference>
<dbReference type="PANTHER" id="PTHR24320:SF283">
    <property type="entry name" value="RETINOL DEHYDROGENASE 11"/>
    <property type="match status" value="1"/>
</dbReference>
<protein>
    <submittedName>
        <fullName evidence="3">Short-chain dehydrogenase/reductase family protein</fullName>
    </submittedName>
</protein>
<gene>
    <name evidence="3" type="ORF">MCHLO_03397</name>
</gene>